<dbReference type="Pfam" id="PF22777">
    <property type="entry name" value="VKGC_lumenal_dom"/>
    <property type="match status" value="1"/>
</dbReference>
<dbReference type="InterPro" id="IPR053934">
    <property type="entry name" value="HTTM_dom"/>
</dbReference>
<dbReference type="InterPro" id="IPR007782">
    <property type="entry name" value="VKG_COase"/>
</dbReference>
<accession>A0A7S1B4A6</accession>
<evidence type="ECO:0000259" key="3">
    <source>
        <dbReference type="Pfam" id="PF22777"/>
    </source>
</evidence>
<dbReference type="Pfam" id="PF05090">
    <property type="entry name" value="HTTM"/>
    <property type="match status" value="1"/>
</dbReference>
<feature type="transmembrane region" description="Helical" evidence="1">
    <location>
        <begin position="236"/>
        <end position="255"/>
    </location>
</feature>
<gene>
    <name evidence="4" type="ORF">CHYS00102_LOCUS1811</name>
</gene>
<feature type="transmembrane region" description="Helical" evidence="1">
    <location>
        <begin position="44"/>
        <end position="64"/>
    </location>
</feature>
<dbReference type="EMBL" id="HBFR01002706">
    <property type="protein sequence ID" value="CAD8874636.1"/>
    <property type="molecule type" value="Transcribed_RNA"/>
</dbReference>
<evidence type="ECO:0000256" key="1">
    <source>
        <dbReference type="SAM" id="Phobius"/>
    </source>
</evidence>
<dbReference type="InterPro" id="IPR053935">
    <property type="entry name" value="VKGC_lumenal_dom"/>
</dbReference>
<dbReference type="PANTHER" id="PTHR12639:SF7">
    <property type="entry name" value="HTTM DOMAIN-CONTAINING PROTEIN"/>
    <property type="match status" value="1"/>
</dbReference>
<feature type="domain" description="HTTM" evidence="2">
    <location>
        <begin position="152"/>
        <end position="363"/>
    </location>
</feature>
<feature type="transmembrane region" description="Helical" evidence="1">
    <location>
        <begin position="152"/>
        <end position="170"/>
    </location>
</feature>
<feature type="transmembrane region" description="Helical" evidence="1">
    <location>
        <begin position="182"/>
        <end position="207"/>
    </location>
</feature>
<reference evidence="4" key="1">
    <citation type="submission" date="2021-01" db="EMBL/GenBank/DDBJ databases">
        <authorList>
            <person name="Corre E."/>
            <person name="Pelletier E."/>
            <person name="Niang G."/>
            <person name="Scheremetjew M."/>
            <person name="Finn R."/>
            <person name="Kale V."/>
            <person name="Holt S."/>
            <person name="Cochrane G."/>
            <person name="Meng A."/>
            <person name="Brown T."/>
            <person name="Cohen L."/>
        </authorList>
    </citation>
    <scope>NUCLEOTIDE SEQUENCE</scope>
    <source>
        <strain evidence="4">308</strain>
    </source>
</reference>
<dbReference type="AlphaFoldDB" id="A0A7S1B4A6"/>
<feature type="transmembrane region" description="Helical" evidence="1">
    <location>
        <begin position="346"/>
        <end position="364"/>
    </location>
</feature>
<feature type="domain" description="Vitamin K-dependent gamma-carboxylase lumenal" evidence="3">
    <location>
        <begin position="396"/>
        <end position="446"/>
    </location>
</feature>
<proteinExistence type="predicted"/>
<keyword evidence="1" id="KW-1133">Transmembrane helix</keyword>
<sequence>MLDMNEDIDTSVVSPVVLSKAPPSEDHGASDAEVVDESVSDKELLSASMIISIWRVLFLSIMVYEWHHTLPHYPLDLENKMVGGEASAGKDRWYGYDQFLWLQDLLPDTQDKVDQFKLLGYIPGVIAVVSPGIFWFLLPGTSEKFLKIVQHFIFYCCSGAFTILYAMRFFSLSTWFTNHNYLFFLLLVLTTFTGGGGHSLLGIFNVWKSRKTREKVESDDAVYRTYEASNTNRCEWAIVVIRAQMAVVYLFASLWKIHVDWFSGRIVQGIFISFEEQDVHRGVPWAALLKWWPNIFVAVAFFGWLLDFSMFLLLTFAKPKNSTIKAFAVSCLLFHSFTGFTMSQRIGYAFPGVCISSIVAFFPINDDANLVTWILRYELDERRSNNGCAGITEASNLQRRFTLVWIFIQLLLPLRTPIISKGEFPYTFRCYRYSWTMMMHSSSNFIIFPEPNPHPPITTLNLLPTCMGKGKLPNKYMPRKVYYPNSDGPGQNTYTLPTHLLLNAREHAIMESFVSYVPHVAGGMARMINKIVPKDVSCLKFGYDSHKIGIFASYHSKLNDIGAYHRLIDPSVDLAVIDKERIDALENLQLRLARTILDYPFDGTEWVLKGIGSMRNHALTLQPLLERRFPGNSVHLFADRSSCLADLPFWFETMNRPVRVVSLLTADERPLLIQADDKPITLFPSFSSKDDSIDVSEVLFASSSIMIGTDKKETDVPCIETEAEDMIFALVL</sequence>
<evidence type="ECO:0000313" key="4">
    <source>
        <dbReference type="EMBL" id="CAD8874636.1"/>
    </source>
</evidence>
<name>A0A7S1B4A6_9STRA</name>
<evidence type="ECO:0000259" key="2">
    <source>
        <dbReference type="Pfam" id="PF05090"/>
    </source>
</evidence>
<keyword evidence="1" id="KW-0812">Transmembrane</keyword>
<feature type="transmembrane region" description="Helical" evidence="1">
    <location>
        <begin position="295"/>
        <end position="316"/>
    </location>
</feature>
<protein>
    <recommendedName>
        <fullName evidence="5">HTTM domain-containing protein</fullName>
    </recommendedName>
</protein>
<organism evidence="4">
    <name type="scientific">Corethron hystrix</name>
    <dbReference type="NCBI Taxonomy" id="216773"/>
    <lineage>
        <taxon>Eukaryota</taxon>
        <taxon>Sar</taxon>
        <taxon>Stramenopiles</taxon>
        <taxon>Ochrophyta</taxon>
        <taxon>Bacillariophyta</taxon>
        <taxon>Coscinodiscophyceae</taxon>
        <taxon>Corethrophycidae</taxon>
        <taxon>Corethrales</taxon>
        <taxon>Corethraceae</taxon>
        <taxon>Corethron</taxon>
    </lineage>
</organism>
<keyword evidence="1" id="KW-0472">Membrane</keyword>
<dbReference type="PANTHER" id="PTHR12639">
    <property type="entry name" value="VITAMIN K-DEPENDENT GAMMA-CARBOXYLASE"/>
    <property type="match status" value="1"/>
</dbReference>
<feature type="transmembrane region" description="Helical" evidence="1">
    <location>
        <begin position="118"/>
        <end position="140"/>
    </location>
</feature>
<dbReference type="GO" id="GO:0008488">
    <property type="term" value="F:gamma-glutamyl carboxylase activity"/>
    <property type="evidence" value="ECO:0007669"/>
    <property type="project" value="InterPro"/>
</dbReference>
<evidence type="ECO:0008006" key="5">
    <source>
        <dbReference type="Google" id="ProtNLM"/>
    </source>
</evidence>
<dbReference type="GO" id="GO:0019842">
    <property type="term" value="F:vitamin binding"/>
    <property type="evidence" value="ECO:0007669"/>
    <property type="project" value="TreeGrafter"/>
</dbReference>